<dbReference type="KEGG" id="nev:NTE_02573"/>
<evidence type="ECO:0000313" key="13">
    <source>
        <dbReference type="Proteomes" id="UP000028194"/>
    </source>
</evidence>
<evidence type="ECO:0000256" key="6">
    <source>
        <dbReference type="ARBA" id="ARBA00022801"/>
    </source>
</evidence>
<dbReference type="GO" id="GO:0051607">
    <property type="term" value="P:defense response to virus"/>
    <property type="evidence" value="ECO:0007669"/>
    <property type="project" value="UniProtKB-KW"/>
</dbReference>
<dbReference type="GO" id="GO:0003676">
    <property type="term" value="F:nucleic acid binding"/>
    <property type="evidence" value="ECO:0007669"/>
    <property type="project" value="InterPro"/>
</dbReference>
<dbReference type="HOGENOM" id="CLU_010123_1_1_2"/>
<dbReference type="InterPro" id="IPR014001">
    <property type="entry name" value="Helicase_ATP-bd"/>
</dbReference>
<dbReference type="InterPro" id="IPR054712">
    <property type="entry name" value="Cas3-like_dom"/>
</dbReference>
<evidence type="ECO:0000256" key="4">
    <source>
        <dbReference type="ARBA" id="ARBA00022723"/>
    </source>
</evidence>
<dbReference type="eggNOG" id="arCOG01445">
    <property type="taxonomic scope" value="Archaea"/>
</dbReference>
<sequence>MVEKLSVSTDTFLSHPGKPLDEHLIRVATSAEGIVRKTRFESCKLAYYAGLLHDIGKLNPFYQELFQAGDEKRRLIEDDLESKYERQHALFSAWAAEKLLADELDSNQLQLVLCVIAAHHSHLSNEIQNEDQTDRMKRTKQGLLENLAKFKGAMANTQHFSTLDWDQCLSKFARPMSFENKLQSLSGDAVRDFIEACMIFSALLQADRGSFSERQDIKYDLRMSTNRLVNTTSGLSKLRTEFQQWFASTHDFAAPVSVLNAPTGMGKTKVFLDLINEYSNIHGIERVMYFSPLLALTEDFESKIKDVLDQQALDEILVYNHLFAGSLASKLSESRTLESLGYNFENESFHSKFVISTTQRLLMILYFNSVSDKMKLASLRNALLIVDEIQVVPKFLLPNFIKMLQKICQEMNSKTLLVSATIPYELSNNVPITRVPQTLSETYHRLTLKNIRFMTRFQPPVRIDRKILVMLNTRKKAKEVFYEMSQNGHQSLYVTSGIRKKTRSDIIQKIKEKGKNVIVVSTQVLEAGVDVSFAEVYREVAPLDNVVQVMGRLNREGEATNPMLFIFQKDSDYLPYSELEYQESLKILKKVKNSKELYDKLDSYYERVSVKNMQNADRIEELDRLIRDMDFEDVSRFVNNHVFADEGHSMIVPEAEQDLQKISEALKSTQRIDRRSFKSYSALTANISASSVKLVRDYLDQELLERGILIPKKGCLQDVYDVEVGLDKWIK</sequence>
<dbReference type="Proteomes" id="UP000028194">
    <property type="component" value="Chromosome"/>
</dbReference>
<dbReference type="GO" id="GO:0004518">
    <property type="term" value="F:nuclease activity"/>
    <property type="evidence" value="ECO:0007669"/>
    <property type="project" value="UniProtKB-KW"/>
</dbReference>
<comment type="similarity">
    <text evidence="2">In the central section; belongs to the CRISPR-associated helicase Cas3 family.</text>
</comment>
<dbReference type="Pfam" id="PF18019">
    <property type="entry name" value="Cas3_HD"/>
    <property type="match status" value="1"/>
</dbReference>
<keyword evidence="9" id="KW-0051">Antiviral defense</keyword>
<dbReference type="PROSITE" id="PS51643">
    <property type="entry name" value="HD_CAS3"/>
    <property type="match status" value="1"/>
</dbReference>
<evidence type="ECO:0000256" key="8">
    <source>
        <dbReference type="ARBA" id="ARBA00022840"/>
    </source>
</evidence>
<accession>A0A075MVC9</accession>
<evidence type="ECO:0000256" key="1">
    <source>
        <dbReference type="ARBA" id="ARBA00006847"/>
    </source>
</evidence>
<dbReference type="InterPro" id="IPR011545">
    <property type="entry name" value="DEAD/DEAH_box_helicase_dom"/>
</dbReference>
<gene>
    <name evidence="12" type="ORF">NTE_02573</name>
</gene>
<dbReference type="GO" id="GO:0005524">
    <property type="term" value="F:ATP binding"/>
    <property type="evidence" value="ECO:0007669"/>
    <property type="project" value="UniProtKB-KW"/>
</dbReference>
<evidence type="ECO:0000256" key="7">
    <source>
        <dbReference type="ARBA" id="ARBA00022806"/>
    </source>
</evidence>
<dbReference type="InterPro" id="IPR006483">
    <property type="entry name" value="CRISPR-assoc_Cas3_HD"/>
</dbReference>
<dbReference type="Gene3D" id="3.40.50.300">
    <property type="entry name" value="P-loop containing nucleotide triphosphate hydrolases"/>
    <property type="match status" value="2"/>
</dbReference>
<keyword evidence="6" id="KW-0378">Hydrolase</keyword>
<dbReference type="AlphaFoldDB" id="A0A075MVC9"/>
<dbReference type="GO" id="GO:0003724">
    <property type="term" value="F:RNA helicase activity"/>
    <property type="evidence" value="ECO:0007669"/>
    <property type="project" value="TreeGrafter"/>
</dbReference>
<dbReference type="InterPro" id="IPR006474">
    <property type="entry name" value="Helicase_Cas3_CRISPR-ass_core"/>
</dbReference>
<dbReference type="GO" id="GO:0005829">
    <property type="term" value="C:cytosol"/>
    <property type="evidence" value="ECO:0007669"/>
    <property type="project" value="TreeGrafter"/>
</dbReference>
<dbReference type="Gene3D" id="1.10.3210.30">
    <property type="match status" value="1"/>
</dbReference>
<dbReference type="GO" id="GO:0046872">
    <property type="term" value="F:metal ion binding"/>
    <property type="evidence" value="ECO:0007669"/>
    <property type="project" value="UniProtKB-KW"/>
</dbReference>
<protein>
    <submittedName>
        <fullName evidence="12">CRISPR-associated helicase, Cas3 family</fullName>
    </submittedName>
</protein>
<dbReference type="PANTHER" id="PTHR47959:SF16">
    <property type="entry name" value="CRISPR-ASSOCIATED NUCLEASE_HELICASE CAS3-RELATED"/>
    <property type="match status" value="1"/>
</dbReference>
<evidence type="ECO:0000256" key="3">
    <source>
        <dbReference type="ARBA" id="ARBA00022722"/>
    </source>
</evidence>
<evidence type="ECO:0000256" key="2">
    <source>
        <dbReference type="ARBA" id="ARBA00009046"/>
    </source>
</evidence>
<evidence type="ECO:0000256" key="5">
    <source>
        <dbReference type="ARBA" id="ARBA00022741"/>
    </source>
</evidence>
<dbReference type="GO" id="GO:0016787">
    <property type="term" value="F:hydrolase activity"/>
    <property type="evidence" value="ECO:0007669"/>
    <property type="project" value="UniProtKB-KW"/>
</dbReference>
<dbReference type="PANTHER" id="PTHR47959">
    <property type="entry name" value="ATP-DEPENDENT RNA HELICASE RHLE-RELATED"/>
    <property type="match status" value="1"/>
</dbReference>
<dbReference type="CDD" id="cd09641">
    <property type="entry name" value="Cas3''_I"/>
    <property type="match status" value="1"/>
</dbReference>
<keyword evidence="5" id="KW-0547">Nucleotide-binding</keyword>
<dbReference type="InterPro" id="IPR027417">
    <property type="entry name" value="P-loop_NTPase"/>
</dbReference>
<dbReference type="SMART" id="SM00490">
    <property type="entry name" value="HELICc"/>
    <property type="match status" value="1"/>
</dbReference>
<comment type="similarity">
    <text evidence="1">In the N-terminal section; belongs to the CRISPR-associated nuclease Cas3-HD family.</text>
</comment>
<dbReference type="GO" id="GO:0140097">
    <property type="term" value="F:catalytic activity, acting on DNA"/>
    <property type="evidence" value="ECO:0007669"/>
    <property type="project" value="UniProtKB-ARBA"/>
</dbReference>
<proteinExistence type="inferred from homology"/>
<organism evidence="12 13">
    <name type="scientific">Candidatus Nitrososphaera evergladensis SR1</name>
    <dbReference type="NCBI Taxonomy" id="1459636"/>
    <lineage>
        <taxon>Archaea</taxon>
        <taxon>Nitrososphaerota</taxon>
        <taxon>Nitrososphaeria</taxon>
        <taxon>Nitrososphaerales</taxon>
        <taxon>Nitrososphaeraceae</taxon>
        <taxon>Nitrososphaera</taxon>
    </lineage>
</organism>
<dbReference type="Pfam" id="PF22590">
    <property type="entry name" value="Cas3-like_C_2"/>
    <property type="match status" value="1"/>
</dbReference>
<keyword evidence="4" id="KW-0479">Metal-binding</keyword>
<dbReference type="InterPro" id="IPR001650">
    <property type="entry name" value="Helicase_C-like"/>
</dbReference>
<keyword evidence="7" id="KW-0347">Helicase</keyword>
<evidence type="ECO:0000259" key="10">
    <source>
        <dbReference type="PROSITE" id="PS51194"/>
    </source>
</evidence>
<evidence type="ECO:0000256" key="9">
    <source>
        <dbReference type="ARBA" id="ARBA00023118"/>
    </source>
</evidence>
<keyword evidence="8" id="KW-0067">ATP-binding</keyword>
<feature type="domain" description="HD Cas3-type" evidence="11">
    <location>
        <begin position="13"/>
        <end position="212"/>
    </location>
</feature>
<evidence type="ECO:0000259" key="11">
    <source>
        <dbReference type="PROSITE" id="PS51643"/>
    </source>
</evidence>
<dbReference type="InterPro" id="IPR050079">
    <property type="entry name" value="DEAD_box_RNA_helicase"/>
</dbReference>
<feature type="domain" description="Helicase C-terminal" evidence="10">
    <location>
        <begin position="455"/>
        <end position="614"/>
    </location>
</feature>
<dbReference type="Pfam" id="PF00270">
    <property type="entry name" value="DEAD"/>
    <property type="match status" value="1"/>
</dbReference>
<reference evidence="12 13" key="1">
    <citation type="journal article" date="2014" name="PLoS ONE">
        <title>Genome Sequence of Candidatus Nitrososphaera evergladensis from Group I.1b Enriched from Everglades Soil Reveals Novel Genomic Features of the Ammonia-Oxidizing Archaea.</title>
        <authorList>
            <person name="Zhalnina K.V."/>
            <person name="Dias R."/>
            <person name="Leonard M.T."/>
            <person name="Dorr de Quadros P."/>
            <person name="Camargo F.A."/>
            <person name="Drew J.C."/>
            <person name="Farmerie W.G."/>
            <person name="Daroub S.H."/>
            <person name="Triplett E.W."/>
        </authorList>
    </citation>
    <scope>NUCLEOTIDE SEQUENCE [LARGE SCALE GENOMIC DNA]</scope>
    <source>
        <strain evidence="12 13">SR1</strain>
    </source>
</reference>
<keyword evidence="13" id="KW-1185">Reference proteome</keyword>
<dbReference type="SUPFAM" id="SSF109604">
    <property type="entry name" value="HD-domain/PDEase-like"/>
    <property type="match status" value="1"/>
</dbReference>
<dbReference type="NCBIfam" id="TIGR01587">
    <property type="entry name" value="cas3_core"/>
    <property type="match status" value="1"/>
</dbReference>
<dbReference type="InterPro" id="IPR038257">
    <property type="entry name" value="CRISPR-assoc_Cas3_HD_sf"/>
</dbReference>
<dbReference type="STRING" id="1459636.NTE_02573"/>
<dbReference type="SMART" id="SM00487">
    <property type="entry name" value="DEXDc"/>
    <property type="match status" value="1"/>
</dbReference>
<dbReference type="SUPFAM" id="SSF52540">
    <property type="entry name" value="P-loop containing nucleoside triphosphate hydrolases"/>
    <property type="match status" value="1"/>
</dbReference>
<dbReference type="NCBIfam" id="TIGR01596">
    <property type="entry name" value="cas3_HD"/>
    <property type="match status" value="1"/>
</dbReference>
<keyword evidence="3" id="KW-0540">Nuclease</keyword>
<evidence type="ECO:0000313" key="12">
    <source>
        <dbReference type="EMBL" id="AIF84617.1"/>
    </source>
</evidence>
<dbReference type="PROSITE" id="PS51194">
    <property type="entry name" value="HELICASE_CTER"/>
    <property type="match status" value="1"/>
</dbReference>
<dbReference type="EMBL" id="CP007174">
    <property type="protein sequence ID" value="AIF84617.1"/>
    <property type="molecule type" value="Genomic_DNA"/>
</dbReference>
<name>A0A075MVC9_9ARCH</name>